<comment type="similarity">
    <text evidence="1 2">Belongs to the VPS51 family.</text>
</comment>
<name>A0A317Y8M7_MAIZE</name>
<feature type="compositionally biased region" description="Low complexity" evidence="3">
    <location>
        <begin position="192"/>
        <end position="201"/>
    </location>
</feature>
<dbReference type="PANTHER" id="PTHR15954:SF4">
    <property type="entry name" value="VACUOLAR PROTEIN SORTING-ASSOCIATED PROTEIN 51 HOMOLOG"/>
    <property type="match status" value="1"/>
</dbReference>
<keyword evidence="2" id="KW-0653">Protein transport</keyword>
<dbReference type="GO" id="GO:0042147">
    <property type="term" value="P:retrograde transport, endosome to Golgi"/>
    <property type="evidence" value="ECO:0007669"/>
    <property type="project" value="UniProtKB-UniRule"/>
</dbReference>
<dbReference type="GO" id="GO:0000938">
    <property type="term" value="C:GARP complex"/>
    <property type="evidence" value="ECO:0007669"/>
    <property type="project" value="UniProtKB-UniRule"/>
</dbReference>
<accession>A0A317Y8M7</accession>
<protein>
    <recommendedName>
        <fullName evidence="2">Vacuolar protein sorting-associated protein 51 homolog</fullName>
    </recommendedName>
</protein>
<dbReference type="AlphaFoldDB" id="A0A317Y8M7"/>
<dbReference type="ExpressionAtlas" id="A0A317Y8M7">
    <property type="expression patterns" value="baseline and differential"/>
</dbReference>
<dbReference type="GO" id="GO:0007030">
    <property type="term" value="P:Golgi organization"/>
    <property type="evidence" value="ECO:0007669"/>
    <property type="project" value="UniProtKB-UniRule"/>
</dbReference>
<comment type="function">
    <text evidence="2">Acts as component of the GARP complex that is involved in retrograde transport from early and late endosomes to the trans-Golgi network (TGN).</text>
</comment>
<evidence type="ECO:0000256" key="2">
    <source>
        <dbReference type="RuleBase" id="RU368010"/>
    </source>
</evidence>
<dbReference type="PANTHER" id="PTHR15954">
    <property type="entry name" value="VACUOLAR PROTEIN SORTING-ASSOCIATED PROTEIN 51 HOMOLOG"/>
    <property type="match status" value="1"/>
</dbReference>
<dbReference type="InterPro" id="IPR014812">
    <property type="entry name" value="Vps51"/>
</dbReference>
<proteinExistence type="inferred from homology"/>
<dbReference type="GO" id="GO:0005829">
    <property type="term" value="C:cytosol"/>
    <property type="evidence" value="ECO:0007669"/>
    <property type="project" value="GOC"/>
</dbReference>
<dbReference type="GO" id="GO:0006869">
    <property type="term" value="P:lipid transport"/>
    <property type="evidence" value="ECO:0007669"/>
    <property type="project" value="UniProtKB-UniRule"/>
</dbReference>
<dbReference type="EMBL" id="NCVQ01000001">
    <property type="protein sequence ID" value="PWZ54151.1"/>
    <property type="molecule type" value="Genomic_DNA"/>
</dbReference>
<comment type="subcellular location">
    <subcellularLocation>
        <location evidence="2">Golgi apparatus</location>
        <location evidence="2">trans-Golgi network</location>
    </subcellularLocation>
</comment>
<feature type="region of interest" description="Disordered" evidence="3">
    <location>
        <begin position="185"/>
        <end position="205"/>
    </location>
</feature>
<keyword evidence="2" id="KW-0333">Golgi apparatus</keyword>
<evidence type="ECO:0000256" key="1">
    <source>
        <dbReference type="ARBA" id="ARBA00006080"/>
    </source>
</evidence>
<comment type="subunit">
    <text evidence="2">Component of the Golgi-associated retrograde protein (GARP) complex.</text>
</comment>
<reference evidence="4" key="1">
    <citation type="journal article" date="2018" name="Nat. Genet.">
        <title>Extensive intraspecific gene order and gene structural variations between Mo17 and other maize genomes.</title>
        <authorList>
            <person name="Sun S."/>
            <person name="Zhou Y."/>
            <person name="Chen J."/>
            <person name="Shi J."/>
            <person name="Zhao H."/>
            <person name="Zhao H."/>
            <person name="Song W."/>
            <person name="Zhang M."/>
            <person name="Cui Y."/>
            <person name="Dong X."/>
            <person name="Liu H."/>
            <person name="Ma X."/>
            <person name="Jiao Y."/>
            <person name="Wang B."/>
            <person name="Wei X."/>
            <person name="Stein J.C."/>
            <person name="Glaubitz J.C."/>
            <person name="Lu F."/>
            <person name="Yu G."/>
            <person name="Liang C."/>
            <person name="Fengler K."/>
            <person name="Li B."/>
            <person name="Rafalski A."/>
            <person name="Schnable P.S."/>
            <person name="Ware D.H."/>
            <person name="Buckler E.S."/>
            <person name="Lai J."/>
        </authorList>
    </citation>
    <scope>NUCLEOTIDE SEQUENCE [LARGE SCALE GENOMIC DNA]</scope>
    <source>
        <tissue evidence="4">Seedling</tissue>
    </source>
</reference>
<evidence type="ECO:0000313" key="4">
    <source>
        <dbReference type="EMBL" id="PWZ54151.1"/>
    </source>
</evidence>
<keyword evidence="2" id="KW-0813">Transport</keyword>
<comment type="caution">
    <text evidence="4">The sequence shown here is derived from an EMBL/GenBank/DDBJ whole genome shotgun (WGS) entry which is preliminary data.</text>
</comment>
<dbReference type="Proteomes" id="UP000251960">
    <property type="component" value="Chromosome 1"/>
</dbReference>
<dbReference type="GO" id="GO:0015031">
    <property type="term" value="P:protein transport"/>
    <property type="evidence" value="ECO:0007669"/>
    <property type="project" value="UniProtKB-UniRule"/>
</dbReference>
<sequence>MTFLHLRSEISDALVRTHSTSNEKLEESQLQTAMGASKIKVSQGCIDLLQESTTLDSVQIDKVPTILVLMLAQLSVYIEHTTVPKVTEELASSFFGGGARSYEYGPPFVPGEICRLYRSSGEKFLHHYINMKTQKISKLLNKRFTTPVWIKHKEPREVNMFVDLLLLEINGVVSEVKQILPGLVRQHRHSDSTGSTTSSRSNPMREEMLNRSNTHQARSQFLENHLAKLFEQKMEIFTKVEYTQMNNAAHERCLDPLPLESPILDKLINAKLAKIKEENPNLSVTMHRLVPFTRIQFCPFESTVRVMCSFIEFRTHNMLLTACKFGDWSQTQN</sequence>
<organism evidence="4">
    <name type="scientific">Zea mays</name>
    <name type="common">Maize</name>
    <dbReference type="NCBI Taxonomy" id="4577"/>
    <lineage>
        <taxon>Eukaryota</taxon>
        <taxon>Viridiplantae</taxon>
        <taxon>Streptophyta</taxon>
        <taxon>Embryophyta</taxon>
        <taxon>Tracheophyta</taxon>
        <taxon>Spermatophyta</taxon>
        <taxon>Magnoliopsida</taxon>
        <taxon>Liliopsida</taxon>
        <taxon>Poales</taxon>
        <taxon>Poaceae</taxon>
        <taxon>PACMAD clade</taxon>
        <taxon>Panicoideae</taxon>
        <taxon>Andropogonodae</taxon>
        <taxon>Andropogoneae</taxon>
        <taxon>Tripsacinae</taxon>
        <taxon>Zea</taxon>
    </lineage>
</organism>
<evidence type="ECO:0000256" key="3">
    <source>
        <dbReference type="SAM" id="MobiDB-lite"/>
    </source>
</evidence>
<keyword evidence="2" id="KW-0445">Lipid transport</keyword>
<gene>
    <name evidence="4" type="primary">VPS51</name>
    <name evidence="4" type="ORF">Zm00014a_039303</name>
</gene>